<gene>
    <name evidence="15" type="primary">pta_1</name>
    <name evidence="15" type="ORF">NNJEOMEG_00844</name>
</gene>
<comment type="similarity">
    <text evidence="3 12">In the C-terminal section; belongs to the phosphate acetyltransferase and butyryltransferase family.</text>
</comment>
<name>A0A6V8LXK7_9BACT</name>
<protein>
    <recommendedName>
        <fullName evidence="7 12">Phosphate acetyltransferase</fullName>
        <ecNumber evidence="6 12">2.3.1.8</ecNumber>
    </recommendedName>
    <alternativeName>
        <fullName evidence="11 12">Phosphotransacetylase</fullName>
    </alternativeName>
</protein>
<dbReference type="EMBL" id="BLTE01000002">
    <property type="protein sequence ID" value="GFK93015.1"/>
    <property type="molecule type" value="Genomic_DNA"/>
</dbReference>
<evidence type="ECO:0000256" key="12">
    <source>
        <dbReference type="PIRNR" id="PIRNR006107"/>
    </source>
</evidence>
<keyword evidence="16" id="KW-1185">Reference proteome</keyword>
<organism evidence="15 16">
    <name type="scientific">Fundidesulfovibrio magnetotacticus</name>
    <dbReference type="NCBI Taxonomy" id="2730080"/>
    <lineage>
        <taxon>Bacteria</taxon>
        <taxon>Pseudomonadati</taxon>
        <taxon>Thermodesulfobacteriota</taxon>
        <taxon>Desulfovibrionia</taxon>
        <taxon>Desulfovibrionales</taxon>
        <taxon>Desulfovibrionaceae</taxon>
        <taxon>Fundidesulfovibrio</taxon>
    </lineage>
</organism>
<evidence type="ECO:0000256" key="1">
    <source>
        <dbReference type="ARBA" id="ARBA00004496"/>
    </source>
</evidence>
<evidence type="ECO:0000256" key="9">
    <source>
        <dbReference type="ARBA" id="ARBA00022679"/>
    </source>
</evidence>
<dbReference type="InterPro" id="IPR010766">
    <property type="entry name" value="DRTGG"/>
</dbReference>
<dbReference type="GO" id="GO:0006085">
    <property type="term" value="P:acetyl-CoA biosynthetic process"/>
    <property type="evidence" value="ECO:0007669"/>
    <property type="project" value="UniProtKB-UniPathway"/>
</dbReference>
<dbReference type="Gene3D" id="3.40.50.10950">
    <property type="match status" value="1"/>
</dbReference>
<comment type="catalytic activity">
    <reaction evidence="12">
        <text>acetyl-CoA + phosphate = acetyl phosphate + CoA</text>
        <dbReference type="Rhea" id="RHEA:19521"/>
        <dbReference type="ChEBI" id="CHEBI:22191"/>
        <dbReference type="ChEBI" id="CHEBI:43474"/>
        <dbReference type="ChEBI" id="CHEBI:57287"/>
        <dbReference type="ChEBI" id="CHEBI:57288"/>
        <dbReference type="EC" id="2.3.1.8"/>
    </reaction>
</comment>
<evidence type="ECO:0000256" key="10">
    <source>
        <dbReference type="ARBA" id="ARBA00023315"/>
    </source>
</evidence>
<dbReference type="Pfam" id="PF07085">
    <property type="entry name" value="DRTGG"/>
    <property type="match status" value="1"/>
</dbReference>
<evidence type="ECO:0000313" key="15">
    <source>
        <dbReference type="EMBL" id="GFK93015.1"/>
    </source>
</evidence>
<dbReference type="InterPro" id="IPR042113">
    <property type="entry name" value="P_AcTrfase_dom1"/>
</dbReference>
<comment type="similarity">
    <text evidence="4 12">In the N-terminal section; belongs to the CobB/CobQ family.</text>
</comment>
<dbReference type="InterPro" id="IPR004614">
    <property type="entry name" value="P_AcTrfase"/>
</dbReference>
<comment type="function">
    <text evidence="12">Involved in acetate metabolism.</text>
</comment>
<dbReference type="UniPathway" id="UPA00340">
    <property type="reaction ID" value="UER00459"/>
</dbReference>
<dbReference type="GO" id="GO:0008959">
    <property type="term" value="F:phosphate acetyltransferase activity"/>
    <property type="evidence" value="ECO:0007669"/>
    <property type="project" value="UniProtKB-EC"/>
</dbReference>
<dbReference type="SUPFAM" id="SSF75138">
    <property type="entry name" value="HprK N-terminal domain-like"/>
    <property type="match status" value="1"/>
</dbReference>
<dbReference type="InterPro" id="IPR028979">
    <property type="entry name" value="Ser_kin/Pase_Hpr-like_N_sf"/>
</dbReference>
<evidence type="ECO:0000259" key="13">
    <source>
        <dbReference type="Pfam" id="PF01515"/>
    </source>
</evidence>
<dbReference type="Gene3D" id="3.40.1390.20">
    <property type="entry name" value="HprK N-terminal domain-like"/>
    <property type="match status" value="1"/>
</dbReference>
<evidence type="ECO:0000256" key="7">
    <source>
        <dbReference type="ARBA" id="ARBA00021528"/>
    </source>
</evidence>
<evidence type="ECO:0000256" key="8">
    <source>
        <dbReference type="ARBA" id="ARBA00022490"/>
    </source>
</evidence>
<evidence type="ECO:0000256" key="4">
    <source>
        <dbReference type="ARBA" id="ARBA00009786"/>
    </source>
</evidence>
<dbReference type="PIRSF" id="PIRSF006107">
    <property type="entry name" value="PhpActrans_proteobac"/>
    <property type="match status" value="1"/>
</dbReference>
<comment type="caution">
    <text evidence="15">The sequence shown here is derived from an EMBL/GenBank/DDBJ whole genome shotgun (WGS) entry which is preliminary data.</text>
</comment>
<feature type="domain" description="DRTGG" evidence="14">
    <location>
        <begin position="217"/>
        <end position="328"/>
    </location>
</feature>
<dbReference type="InterPro" id="IPR002505">
    <property type="entry name" value="PTA_PTB"/>
</dbReference>
<dbReference type="InterPro" id="IPR042112">
    <property type="entry name" value="P_AcTrfase_dom2"/>
</dbReference>
<comment type="pathway">
    <text evidence="2 12">Metabolic intermediate biosynthesis; acetyl-CoA biosynthesis; acetyl-CoA from acetate: step 2/2.</text>
</comment>
<dbReference type="Pfam" id="PF01515">
    <property type="entry name" value="PTA_PTB"/>
    <property type="match status" value="1"/>
</dbReference>
<dbReference type="Gene3D" id="3.40.50.10750">
    <property type="entry name" value="Isocitrate/Isopropylmalate dehydrogenase-like"/>
    <property type="match status" value="1"/>
</dbReference>
<dbReference type="PANTHER" id="PTHR43356">
    <property type="entry name" value="PHOSPHATE ACETYLTRANSFERASE"/>
    <property type="match status" value="1"/>
</dbReference>
<comment type="domain">
    <text evidence="12">The N-terminal region seems to be important for proper quaternary structure. The C-terminal region contains the substrate-binding site.</text>
</comment>
<evidence type="ECO:0000313" key="16">
    <source>
        <dbReference type="Proteomes" id="UP000494245"/>
    </source>
</evidence>
<comment type="subcellular location">
    <subcellularLocation>
        <location evidence="1 12">Cytoplasm</location>
    </subcellularLocation>
</comment>
<reference evidence="15 16" key="1">
    <citation type="submission" date="2020-04" db="EMBL/GenBank/DDBJ databases">
        <authorList>
            <consortium name="Desulfovibrio sp. FSS-1 genome sequencing consortium"/>
            <person name="Shimoshige H."/>
            <person name="Kobayashi H."/>
            <person name="Maekawa T."/>
        </authorList>
    </citation>
    <scope>NUCLEOTIDE SEQUENCE [LARGE SCALE GENOMIC DNA]</scope>
    <source>
        <strain evidence="15 16">SIID29052-01</strain>
    </source>
</reference>
<dbReference type="SUPFAM" id="SSF53659">
    <property type="entry name" value="Isocitrate/Isopropylmalate dehydrogenase-like"/>
    <property type="match status" value="1"/>
</dbReference>
<dbReference type="GO" id="GO:0005737">
    <property type="term" value="C:cytoplasm"/>
    <property type="evidence" value="ECO:0007669"/>
    <property type="project" value="UniProtKB-SubCell"/>
</dbReference>
<evidence type="ECO:0000259" key="14">
    <source>
        <dbReference type="Pfam" id="PF07085"/>
    </source>
</evidence>
<dbReference type="FunFam" id="3.40.50.10750:FF:000001">
    <property type="entry name" value="Phosphate acetyltransferase"/>
    <property type="match status" value="1"/>
</dbReference>
<dbReference type="PANTHER" id="PTHR43356:SF3">
    <property type="entry name" value="PHOSPHATE ACETYLTRANSFERASE"/>
    <property type="match status" value="1"/>
</dbReference>
<dbReference type="NCBIfam" id="NF004167">
    <property type="entry name" value="PRK05632.1"/>
    <property type="match status" value="1"/>
</dbReference>
<evidence type="ECO:0000256" key="11">
    <source>
        <dbReference type="ARBA" id="ARBA00031108"/>
    </source>
</evidence>
<comment type="subunit">
    <text evidence="5">Homohexamer.</text>
</comment>
<dbReference type="RefSeq" id="WP_173081611.1">
    <property type="nucleotide sequence ID" value="NZ_BLTE01000002.1"/>
</dbReference>
<accession>A0A6V8LXK7</accession>
<evidence type="ECO:0000256" key="3">
    <source>
        <dbReference type="ARBA" id="ARBA00008756"/>
    </source>
</evidence>
<evidence type="ECO:0000256" key="5">
    <source>
        <dbReference type="ARBA" id="ARBA00011643"/>
    </source>
</evidence>
<dbReference type="EC" id="2.3.1.8" evidence="6 12"/>
<dbReference type="CDD" id="cd03109">
    <property type="entry name" value="DTBS"/>
    <property type="match status" value="1"/>
</dbReference>
<keyword evidence="10 12" id="KW-0012">Acyltransferase</keyword>
<sequence length="697" mass="75814">MAKNLYIIATEARSGKSAICLGVMQLLLKDFQRVAFFRPIISGSAQGKKDHDINLILSQFYLNMRYEETYAYTLDQARDMINQGKHTVLLENIVAKFKELEARFDFVLCEGTDFLGSDSAFEYDINAEIAANLGIPVILVANGHDKPVDTLVPSTQIAIDTFAEKGLDIFATIVNRVDPGIEQKVVEGITCKYIGGQDCLTYAIPEDATLGKPTVGDVAKWLNAQVLYGDNQLDTPIDDYIVAAMQVGNFLDYVKKGALVITPGDRADVVLGCYASRLSTSYPDVAGIVLTGGLDPHLNIKKLIDGWTGVPLPVLMAEGHTYKVARILMDLYGRIESDDQKKIATALGTFEAHVKSDDFRARLEAKRSSKMTPKMFEYSLIDKAKSDKQRIVLPEGTSARILRAADILLRRGVADLTILGKPAEVEPLISQLGLDLSGAQLIDPAKSEFYEDYWTSYYEMRKSKGVTEEMARDQMLSPTYFGTMMVQKGQAHGMVSGSITTTQETIRPALQIIKTKPGMSIVSSVFLMCLSDRVLVFGDCAVNPTPNAQQLAEIAIQSAHTALAFGVEPRIAMLSYSTGASGSGAEVDKVREAVKIAKELAPEFKLEGPLQYDAAIDPEVAALKMPGSEVAGKASVFIFPDLNTGNNTYKAVQRAAQAVAIGPVLQGLNKPVNDLSRGCTVEDIVNTVAITAIQAQH</sequence>
<dbReference type="SUPFAM" id="SSF52540">
    <property type="entry name" value="P-loop containing nucleoside triphosphate hydrolases"/>
    <property type="match status" value="1"/>
</dbReference>
<dbReference type="Pfam" id="PF13500">
    <property type="entry name" value="AAA_26"/>
    <property type="match status" value="1"/>
</dbReference>
<keyword evidence="8 12" id="KW-0963">Cytoplasm</keyword>
<dbReference type="NCBIfam" id="NF007233">
    <property type="entry name" value="PRK09653.1"/>
    <property type="match status" value="1"/>
</dbReference>
<reference evidence="15 16" key="2">
    <citation type="submission" date="2020-05" db="EMBL/GenBank/DDBJ databases">
        <title>Draft genome sequence of Desulfovibrio sp. strainFSS-1.</title>
        <authorList>
            <person name="Shimoshige H."/>
            <person name="Kobayashi H."/>
            <person name="Maekawa T."/>
        </authorList>
    </citation>
    <scope>NUCLEOTIDE SEQUENCE [LARGE SCALE GENOMIC DNA]</scope>
    <source>
        <strain evidence="15 16">SIID29052-01</strain>
    </source>
</reference>
<keyword evidence="9 12" id="KW-0808">Transferase</keyword>
<dbReference type="InterPro" id="IPR050500">
    <property type="entry name" value="Phos_Acetyltrans/Butyryltrans"/>
</dbReference>
<dbReference type="AlphaFoldDB" id="A0A6V8LXK7"/>
<feature type="domain" description="Phosphate acetyl/butaryl transferase" evidence="13">
    <location>
        <begin position="375"/>
        <end position="692"/>
    </location>
</feature>
<dbReference type="InterPro" id="IPR016475">
    <property type="entry name" value="P-Actrans_bac"/>
</dbReference>
<dbReference type="NCBIfam" id="TIGR00651">
    <property type="entry name" value="pta"/>
    <property type="match status" value="1"/>
</dbReference>
<evidence type="ECO:0000256" key="6">
    <source>
        <dbReference type="ARBA" id="ARBA00012707"/>
    </source>
</evidence>
<dbReference type="Proteomes" id="UP000494245">
    <property type="component" value="Unassembled WGS sequence"/>
</dbReference>
<evidence type="ECO:0000256" key="2">
    <source>
        <dbReference type="ARBA" id="ARBA00004989"/>
    </source>
</evidence>
<dbReference type="InterPro" id="IPR027417">
    <property type="entry name" value="P-loop_NTPase"/>
</dbReference>
<proteinExistence type="inferred from homology"/>
<dbReference type="Gene3D" id="3.40.50.300">
    <property type="entry name" value="P-loop containing nucleotide triphosphate hydrolases"/>
    <property type="match status" value="1"/>
</dbReference>